<dbReference type="STRING" id="1033734.GCA_000285535_01597"/>
<dbReference type="EMBL" id="SLUB01000013">
    <property type="protein sequence ID" value="THE12827.1"/>
    <property type="molecule type" value="Genomic_DNA"/>
</dbReference>
<dbReference type="RefSeq" id="WP_136379398.1">
    <property type="nucleotide sequence ID" value="NZ_SLUB01000013.1"/>
</dbReference>
<feature type="transmembrane region" description="Helical" evidence="1">
    <location>
        <begin position="80"/>
        <end position="98"/>
    </location>
</feature>
<feature type="transmembrane region" description="Helical" evidence="1">
    <location>
        <begin position="110"/>
        <end position="132"/>
    </location>
</feature>
<sequence>MQLGAFSGSILTFCEWVARLAYLNVLWIFFTLSGFVIFGFFPATIAMLATLRQFLIKNHPHVFKTFWHYYKKEFLGSNKLGLIIVVIGFILYMNINFLQSNSNEGSSLLFYSSMIMSCMYFLIICYTFASFVEFEQPLGIHLKNALLITIYSPIPSLFIIFGFVAVYFAVTTISGVGFFFSVSLLGLVVLSSANLAYKRIARKQEQLGSRLGN</sequence>
<evidence type="ECO:0000313" key="2">
    <source>
        <dbReference type="EMBL" id="THE12827.1"/>
    </source>
</evidence>
<organism evidence="2 3">
    <name type="scientific">Bacillus timonensis</name>
    <dbReference type="NCBI Taxonomy" id="1033734"/>
    <lineage>
        <taxon>Bacteria</taxon>
        <taxon>Bacillati</taxon>
        <taxon>Bacillota</taxon>
        <taxon>Bacilli</taxon>
        <taxon>Bacillales</taxon>
        <taxon>Bacillaceae</taxon>
        <taxon>Bacillus</taxon>
    </lineage>
</organism>
<evidence type="ECO:0000313" key="3">
    <source>
        <dbReference type="Proteomes" id="UP000306477"/>
    </source>
</evidence>
<gene>
    <name evidence="2" type="ORF">E1I69_09615</name>
</gene>
<keyword evidence="1" id="KW-1133">Transmembrane helix</keyword>
<feature type="transmembrane region" description="Helical" evidence="1">
    <location>
        <begin position="144"/>
        <end position="170"/>
    </location>
</feature>
<keyword evidence="1" id="KW-0472">Membrane</keyword>
<keyword evidence="1" id="KW-0812">Transmembrane</keyword>
<name>A0A4S3PSV1_9BACI</name>
<accession>A0A4S3PSV1</accession>
<dbReference type="AlphaFoldDB" id="A0A4S3PSV1"/>
<evidence type="ECO:0000256" key="1">
    <source>
        <dbReference type="SAM" id="Phobius"/>
    </source>
</evidence>
<comment type="caution">
    <text evidence="2">The sequence shown here is derived from an EMBL/GenBank/DDBJ whole genome shotgun (WGS) entry which is preliminary data.</text>
</comment>
<dbReference type="OrthoDB" id="2182676at2"/>
<keyword evidence="3" id="KW-1185">Reference proteome</keyword>
<reference evidence="2 3" key="1">
    <citation type="journal article" date="2019" name="Indoor Air">
        <title>Impacts of indoor surface finishes on bacterial viability.</title>
        <authorList>
            <person name="Hu J."/>
            <person name="Maamar S.B."/>
            <person name="Glawe A.J."/>
            <person name="Gottel N."/>
            <person name="Gilbert J.A."/>
            <person name="Hartmann E.M."/>
        </authorList>
    </citation>
    <scope>NUCLEOTIDE SEQUENCE [LARGE SCALE GENOMIC DNA]</scope>
    <source>
        <strain evidence="2 3">AF060A6</strain>
    </source>
</reference>
<proteinExistence type="predicted"/>
<dbReference type="InterPro" id="IPR006938">
    <property type="entry name" value="DUF624"/>
</dbReference>
<dbReference type="Pfam" id="PF04854">
    <property type="entry name" value="DUF624"/>
    <property type="match status" value="1"/>
</dbReference>
<feature type="transmembrane region" description="Helical" evidence="1">
    <location>
        <begin position="176"/>
        <end position="197"/>
    </location>
</feature>
<protein>
    <submittedName>
        <fullName evidence="2">DUF624 domain-containing protein</fullName>
    </submittedName>
</protein>
<dbReference type="Proteomes" id="UP000306477">
    <property type="component" value="Unassembled WGS sequence"/>
</dbReference>
<feature type="transmembrane region" description="Helical" evidence="1">
    <location>
        <begin position="25"/>
        <end position="51"/>
    </location>
</feature>